<keyword evidence="1" id="KW-0175">Coiled coil</keyword>
<comment type="caution">
    <text evidence="3">The sequence shown here is derived from an EMBL/GenBank/DDBJ whole genome shotgun (WGS) entry which is preliminary data.</text>
</comment>
<feature type="coiled-coil region" evidence="1">
    <location>
        <begin position="91"/>
        <end position="118"/>
    </location>
</feature>
<dbReference type="AlphaFoldDB" id="A0A5R9B6V5"/>
<evidence type="ECO:0000313" key="4">
    <source>
        <dbReference type="Proteomes" id="UP000310458"/>
    </source>
</evidence>
<name>A0A5R9B6V5_9MICC</name>
<evidence type="ECO:0000313" key="3">
    <source>
        <dbReference type="EMBL" id="TLP92348.1"/>
    </source>
</evidence>
<accession>A0A5R9B6V5</accession>
<keyword evidence="4" id="KW-1185">Reference proteome</keyword>
<gene>
    <name evidence="3" type="ORF">FEF26_14865</name>
</gene>
<dbReference type="InterPro" id="IPR010427">
    <property type="entry name" value="DUF1023"/>
</dbReference>
<proteinExistence type="predicted"/>
<evidence type="ECO:0000259" key="2">
    <source>
        <dbReference type="Pfam" id="PF06259"/>
    </source>
</evidence>
<dbReference type="OrthoDB" id="3259161at2"/>
<sequence length="720" mass="77646">MLDQGQAGGLSVRWPVEINGQWHTLAAAAASLATETSSAAAEMESAADSWAGLVSSYQESQTQDIVRTALDEVPGVTREWAEVAGRASQVLQRFATEANGLQQQASALQGQASTLQARLLTSGLLSGSGEQGTSVEDEALRRDIEVHNSDVMGLNSRWHALEQQTAAEIDSIAGGGGYQDQIPVVGAAGTGFGSAAFSLTDGSPGNGRFGSNGLFGVGSLGFAFHSAVTQMIRSGDDSGAGDPVETATELYETVTSNDVTGEDIRAFYDHLGQMDAEGIDEFAEANPQINQYSMPLPTNEDQLESWPTGADGASWWNGMESREQNAMVAFLPLLTGNTQGVPAQKRHEANMNALDILRQSGQYNEYEQHLNSIQDSTTSQGAGTGQRFLLSLDVGTEGDRDRQPLAEVAVGNPDQASEVTYNVPGMNSSTANMTGEVDRAQDIFDETNDQAVIAWMAYDPPTLDETIPESLEEFWDEDEGLTVSWEELRHFEGAPHEELFDQNGSVMNDVRADEGSYRFAYALDGQQSASAARGNDDMGINVVAHSYGTNMVSHALTLDNQQSTVDKVLFAGSSGIPASAASSAEELNVERTEEGKPAVFVTEAEADWLAALGRGGEVNAFWRDEPYVVVPEDMFASPRVDPRSEEFDAYVYSSDVEEPFWFWEEASEEQSVTDHTRYDADPDIYGYQDPATLSFESKIEILNGDMGSVEFERSPGSEVE</sequence>
<evidence type="ECO:0000256" key="1">
    <source>
        <dbReference type="SAM" id="Coils"/>
    </source>
</evidence>
<protein>
    <recommendedName>
        <fullName evidence="2">DUF1023 domain-containing protein</fullName>
    </recommendedName>
</protein>
<organism evidence="3 4">
    <name type="scientific">Nesterenkonia salmonea</name>
    <dbReference type="NCBI Taxonomy" id="1804987"/>
    <lineage>
        <taxon>Bacteria</taxon>
        <taxon>Bacillati</taxon>
        <taxon>Actinomycetota</taxon>
        <taxon>Actinomycetes</taxon>
        <taxon>Micrococcales</taxon>
        <taxon>Micrococcaceae</taxon>
        <taxon>Nesterenkonia</taxon>
    </lineage>
</organism>
<dbReference type="Pfam" id="PF06259">
    <property type="entry name" value="Abhydrolase_8"/>
    <property type="match status" value="2"/>
</dbReference>
<dbReference type="EMBL" id="VAVZ01000068">
    <property type="protein sequence ID" value="TLP92348.1"/>
    <property type="molecule type" value="Genomic_DNA"/>
</dbReference>
<feature type="domain" description="DUF1023" evidence="2">
    <location>
        <begin position="504"/>
        <end position="609"/>
    </location>
</feature>
<reference evidence="3 4" key="1">
    <citation type="submission" date="2019-05" db="EMBL/GenBank/DDBJ databases">
        <title>Nesterenkonia sp. GY074 isolated from the Southern Atlantic Ocean.</title>
        <authorList>
            <person name="Zhang G."/>
        </authorList>
    </citation>
    <scope>NUCLEOTIDE SEQUENCE [LARGE SCALE GENOMIC DNA]</scope>
    <source>
        <strain evidence="3 4">GY074</strain>
    </source>
</reference>
<dbReference type="Proteomes" id="UP000310458">
    <property type="component" value="Unassembled WGS sequence"/>
</dbReference>
<feature type="domain" description="DUF1023" evidence="2">
    <location>
        <begin position="401"/>
        <end position="464"/>
    </location>
</feature>